<feature type="non-terminal residue" evidence="2">
    <location>
        <position position="254"/>
    </location>
</feature>
<dbReference type="AlphaFoldDB" id="X1TXS7"/>
<dbReference type="PANTHER" id="PTHR46825:SF9">
    <property type="entry name" value="BETA-LACTAMASE-RELATED DOMAIN-CONTAINING PROTEIN"/>
    <property type="match status" value="1"/>
</dbReference>
<dbReference type="InterPro" id="IPR001466">
    <property type="entry name" value="Beta-lactam-related"/>
</dbReference>
<protein>
    <recommendedName>
        <fullName evidence="1">Beta-lactamase-related domain-containing protein</fullName>
    </recommendedName>
</protein>
<dbReference type="Pfam" id="PF00144">
    <property type="entry name" value="Beta-lactamase"/>
    <property type="match status" value="1"/>
</dbReference>
<evidence type="ECO:0000313" key="2">
    <source>
        <dbReference type="EMBL" id="GAJ10128.1"/>
    </source>
</evidence>
<feature type="domain" description="Beta-lactamase-related" evidence="1">
    <location>
        <begin position="100"/>
        <end position="254"/>
    </location>
</feature>
<dbReference type="Gene3D" id="3.40.710.10">
    <property type="entry name" value="DD-peptidase/beta-lactamase superfamily"/>
    <property type="match status" value="2"/>
</dbReference>
<dbReference type="SUPFAM" id="SSF56601">
    <property type="entry name" value="beta-lactamase/transpeptidase-like"/>
    <property type="match status" value="2"/>
</dbReference>
<dbReference type="EMBL" id="BARW01028181">
    <property type="protein sequence ID" value="GAJ10128.1"/>
    <property type="molecule type" value="Genomic_DNA"/>
</dbReference>
<reference evidence="2" key="1">
    <citation type="journal article" date="2014" name="Front. Microbiol.">
        <title>High frequency of phylogenetically diverse reductive dehalogenase-homologous genes in deep subseafloor sedimentary metagenomes.</title>
        <authorList>
            <person name="Kawai M."/>
            <person name="Futagami T."/>
            <person name="Toyoda A."/>
            <person name="Takaki Y."/>
            <person name="Nishi S."/>
            <person name="Hori S."/>
            <person name="Arai W."/>
            <person name="Tsubouchi T."/>
            <person name="Morono Y."/>
            <person name="Uchiyama I."/>
            <person name="Ito T."/>
            <person name="Fujiyama A."/>
            <person name="Inagaki F."/>
            <person name="Takami H."/>
        </authorList>
    </citation>
    <scope>NUCLEOTIDE SEQUENCE</scope>
    <source>
        <strain evidence="2">Expedition CK06-06</strain>
    </source>
</reference>
<name>X1TXS7_9ZZZZ</name>
<accession>X1TXS7</accession>
<organism evidence="2">
    <name type="scientific">marine sediment metagenome</name>
    <dbReference type="NCBI Taxonomy" id="412755"/>
    <lineage>
        <taxon>unclassified sequences</taxon>
        <taxon>metagenomes</taxon>
        <taxon>ecological metagenomes</taxon>
    </lineage>
</organism>
<evidence type="ECO:0000259" key="1">
    <source>
        <dbReference type="Pfam" id="PF00144"/>
    </source>
</evidence>
<gene>
    <name evidence="2" type="ORF">S12H4_45559</name>
</gene>
<comment type="caution">
    <text evidence="2">The sequence shown here is derived from an EMBL/GenBank/DDBJ whole genome shotgun (WGS) entry which is preliminary data.</text>
</comment>
<proteinExistence type="predicted"/>
<sequence>AFVDVPEGSTPISGMVGYGLGMMKSLFPGNIEMIGHSGDTAGFSSFAFHLPAQGITVSGVVNDMDPSGILFRVLLPGLKVLMPEFEPVLPELDPASSALQGLLDQQVQEQDIFGMAMAVRLADGAVIGKASGYSNPSGDEAWSVDTVSAIGSVTKTYTGVIVMQLIEEGKLSLDDTIDTWFPQQPNGERVTIRMLLSHTSGIANYISGENVMEGKWNKKWAPMDLVAEANKIGPVGEPGSREANYSNTGYILLG</sequence>
<dbReference type="PANTHER" id="PTHR46825">
    <property type="entry name" value="D-ALANYL-D-ALANINE-CARBOXYPEPTIDASE/ENDOPEPTIDASE AMPH"/>
    <property type="match status" value="1"/>
</dbReference>
<dbReference type="InterPro" id="IPR012338">
    <property type="entry name" value="Beta-lactam/transpept-like"/>
</dbReference>
<dbReference type="InterPro" id="IPR050491">
    <property type="entry name" value="AmpC-like"/>
</dbReference>
<feature type="non-terminal residue" evidence="2">
    <location>
        <position position="1"/>
    </location>
</feature>